<dbReference type="AlphaFoldDB" id="A0A934RWA3"/>
<dbReference type="RefSeq" id="WP_200356195.1">
    <property type="nucleotide sequence ID" value="NZ_JAENIL010000024.1"/>
</dbReference>
<organism evidence="1 2">
    <name type="scientific">Pelagicoccus mobilis</name>
    <dbReference type="NCBI Taxonomy" id="415221"/>
    <lineage>
        <taxon>Bacteria</taxon>
        <taxon>Pseudomonadati</taxon>
        <taxon>Verrucomicrobiota</taxon>
        <taxon>Opitutia</taxon>
        <taxon>Puniceicoccales</taxon>
        <taxon>Pelagicoccaceae</taxon>
        <taxon>Pelagicoccus</taxon>
    </lineage>
</organism>
<dbReference type="EMBL" id="JAENIL010000024">
    <property type="protein sequence ID" value="MBK1877982.1"/>
    <property type="molecule type" value="Genomic_DNA"/>
</dbReference>
<protein>
    <recommendedName>
        <fullName evidence="3">Helix-turn-helix domain-containing protein</fullName>
    </recommendedName>
</protein>
<evidence type="ECO:0000313" key="2">
    <source>
        <dbReference type="Proteomes" id="UP000617628"/>
    </source>
</evidence>
<sequence>MENSLSTESKPKLVDANGLLEVLFDKSSRPSVRWVRQMQAQRKIPYVKIGHLVRFDVDEVRQALSENCTVNPRRR</sequence>
<proteinExistence type="predicted"/>
<name>A0A934RWA3_9BACT</name>
<gene>
    <name evidence="1" type="ORF">JIN87_13980</name>
</gene>
<reference evidence="1" key="1">
    <citation type="submission" date="2021-01" db="EMBL/GenBank/DDBJ databases">
        <title>Modified the classification status of verrucomicrobia.</title>
        <authorList>
            <person name="Feng X."/>
        </authorList>
    </citation>
    <scope>NUCLEOTIDE SEQUENCE</scope>
    <source>
        <strain evidence="1">KCTC 13126</strain>
    </source>
</reference>
<comment type="caution">
    <text evidence="1">The sequence shown here is derived from an EMBL/GenBank/DDBJ whole genome shotgun (WGS) entry which is preliminary data.</text>
</comment>
<evidence type="ECO:0000313" key="1">
    <source>
        <dbReference type="EMBL" id="MBK1877982.1"/>
    </source>
</evidence>
<evidence type="ECO:0008006" key="3">
    <source>
        <dbReference type="Google" id="ProtNLM"/>
    </source>
</evidence>
<keyword evidence="2" id="KW-1185">Reference proteome</keyword>
<accession>A0A934RWA3</accession>
<dbReference type="Proteomes" id="UP000617628">
    <property type="component" value="Unassembled WGS sequence"/>
</dbReference>